<evidence type="ECO:0000256" key="1">
    <source>
        <dbReference type="ARBA" id="ARBA00010688"/>
    </source>
</evidence>
<comment type="caution">
    <text evidence="5">The sequence shown here is derived from an EMBL/GenBank/DDBJ whole genome shotgun (WGS) entry which is preliminary data.</text>
</comment>
<gene>
    <name evidence="5" type="ORF">EPD60_09505</name>
</gene>
<keyword evidence="3 5" id="KW-0418">Kinase</keyword>
<dbReference type="RefSeq" id="WP_131449157.1">
    <property type="nucleotide sequence ID" value="NZ_SJZI01000042.1"/>
</dbReference>
<dbReference type="Gene3D" id="3.40.1190.20">
    <property type="match status" value="1"/>
</dbReference>
<dbReference type="CDD" id="cd01166">
    <property type="entry name" value="KdgK"/>
    <property type="match status" value="1"/>
</dbReference>
<dbReference type="AlphaFoldDB" id="A0A4V2NVP2"/>
<keyword evidence="2" id="KW-0808">Transferase</keyword>
<comment type="similarity">
    <text evidence="1">Belongs to the carbohydrate kinase PfkB family.</text>
</comment>
<name>A0A4V2NVP2_9BACT</name>
<dbReference type="InterPro" id="IPR029056">
    <property type="entry name" value="Ribokinase-like"/>
</dbReference>
<evidence type="ECO:0000256" key="3">
    <source>
        <dbReference type="ARBA" id="ARBA00022777"/>
    </source>
</evidence>
<organism evidence="5 6">
    <name type="scientific">Flaviaesturariibacter flavus</name>
    <dbReference type="NCBI Taxonomy" id="2502780"/>
    <lineage>
        <taxon>Bacteria</taxon>
        <taxon>Pseudomonadati</taxon>
        <taxon>Bacteroidota</taxon>
        <taxon>Chitinophagia</taxon>
        <taxon>Chitinophagales</taxon>
        <taxon>Chitinophagaceae</taxon>
        <taxon>Flaviaestuariibacter</taxon>
    </lineage>
</organism>
<dbReference type="Pfam" id="PF00294">
    <property type="entry name" value="PfkB"/>
    <property type="match status" value="1"/>
</dbReference>
<proteinExistence type="inferred from homology"/>
<dbReference type="InterPro" id="IPR052700">
    <property type="entry name" value="Carb_kinase_PfkB-like"/>
</dbReference>
<accession>A0A4V2NVP2</accession>
<dbReference type="SUPFAM" id="SSF53613">
    <property type="entry name" value="Ribokinase-like"/>
    <property type="match status" value="1"/>
</dbReference>
<protein>
    <submittedName>
        <fullName evidence="5">Sugar kinase</fullName>
    </submittedName>
</protein>
<dbReference type="EMBL" id="SJZI01000042">
    <property type="protein sequence ID" value="TCJ14232.1"/>
    <property type="molecule type" value="Genomic_DNA"/>
</dbReference>
<feature type="domain" description="Carbohydrate kinase PfkB" evidence="4">
    <location>
        <begin position="1"/>
        <end position="310"/>
    </location>
</feature>
<dbReference type="Proteomes" id="UP000295334">
    <property type="component" value="Unassembled WGS sequence"/>
</dbReference>
<dbReference type="OrthoDB" id="9813569at2"/>
<dbReference type="PANTHER" id="PTHR43320:SF2">
    <property type="entry name" value="2-DEHYDRO-3-DEOXYGLUCONOKINASE_2-DEHYDRO-3-DEOXYGALACTONOKINASE"/>
    <property type="match status" value="1"/>
</dbReference>
<evidence type="ECO:0000313" key="6">
    <source>
        <dbReference type="Proteomes" id="UP000295334"/>
    </source>
</evidence>
<evidence type="ECO:0000256" key="2">
    <source>
        <dbReference type="ARBA" id="ARBA00022679"/>
    </source>
</evidence>
<dbReference type="InterPro" id="IPR011611">
    <property type="entry name" value="PfkB_dom"/>
</dbReference>
<keyword evidence="6" id="KW-1185">Reference proteome</keyword>
<evidence type="ECO:0000313" key="5">
    <source>
        <dbReference type="EMBL" id="TCJ14232.1"/>
    </source>
</evidence>
<sequence length="336" mass="36764">MKKVLCFGELLLRLSPRLGGAWIAEESMPVFVGGAELNVARALARWQLPVSYCTALPAHNLADEVIGWVAAQGIDVAPIHRSGARIGTYYLPQGADMKAAGVIYDRAYSSFWELAPGDIDWNQVLEGVHWFHFSAISPALNAQAAAVCLEAAKAASERGITVSVDLNYRARLWQYGKSPAEVMPELVKYCDVVMGNVWAEQQMLDIPVRAGLPDDKEAYIEQSMASSAEIRKRFPKCRQVANTFRFDAGAGVRYYATLDDGKQFYVAPEQYAAEIVDKVGSGDTFMAGLIWGNCNSLRPQELIDFAAAAAFNKLFITGDATTATVADIKRSFAQYA</sequence>
<dbReference type="PANTHER" id="PTHR43320">
    <property type="entry name" value="SUGAR KINASE"/>
    <property type="match status" value="1"/>
</dbReference>
<evidence type="ECO:0000259" key="4">
    <source>
        <dbReference type="Pfam" id="PF00294"/>
    </source>
</evidence>
<dbReference type="GO" id="GO:0016301">
    <property type="term" value="F:kinase activity"/>
    <property type="evidence" value="ECO:0007669"/>
    <property type="project" value="UniProtKB-KW"/>
</dbReference>
<reference evidence="5 6" key="1">
    <citation type="submission" date="2019-03" db="EMBL/GenBank/DDBJ databases">
        <authorList>
            <person name="Kim M.K.M."/>
        </authorList>
    </citation>
    <scope>NUCLEOTIDE SEQUENCE [LARGE SCALE GENOMIC DNA]</scope>
    <source>
        <strain evidence="5 6">17J68-12</strain>
    </source>
</reference>